<dbReference type="NCBIfam" id="NF047321">
    <property type="entry name" value="SCO7613_CTERM"/>
    <property type="match status" value="1"/>
</dbReference>
<feature type="transmembrane region" description="Helical" evidence="2">
    <location>
        <begin position="839"/>
        <end position="856"/>
    </location>
</feature>
<feature type="transmembrane region" description="Helical" evidence="2">
    <location>
        <begin position="333"/>
        <end position="355"/>
    </location>
</feature>
<feature type="transmembrane region" description="Helical" evidence="2">
    <location>
        <begin position="220"/>
        <end position="240"/>
    </location>
</feature>
<accession>A0ABV1P2A2</accession>
<feature type="transmembrane region" description="Helical" evidence="2">
    <location>
        <begin position="680"/>
        <end position="701"/>
    </location>
</feature>
<feature type="transmembrane region" description="Helical" evidence="2">
    <location>
        <begin position="473"/>
        <end position="496"/>
    </location>
</feature>
<feature type="transmembrane region" description="Helical" evidence="2">
    <location>
        <begin position="442"/>
        <end position="461"/>
    </location>
</feature>
<dbReference type="EMBL" id="JBEGDP010000023">
    <property type="protein sequence ID" value="MEQ7848893.1"/>
    <property type="molecule type" value="Genomic_DNA"/>
</dbReference>
<feature type="transmembrane region" description="Helical" evidence="2">
    <location>
        <begin position="516"/>
        <end position="536"/>
    </location>
</feature>
<feature type="transmembrane region" description="Helical" evidence="2">
    <location>
        <begin position="165"/>
        <end position="182"/>
    </location>
</feature>
<feature type="transmembrane region" description="Helical" evidence="2">
    <location>
        <begin position="706"/>
        <end position="722"/>
    </location>
</feature>
<evidence type="ECO:0008006" key="5">
    <source>
        <dbReference type="Google" id="ProtNLM"/>
    </source>
</evidence>
<gene>
    <name evidence="3" type="ORF">V6R90_16555</name>
</gene>
<feature type="transmembrane region" description="Helical" evidence="2">
    <location>
        <begin position="135"/>
        <end position="159"/>
    </location>
</feature>
<organism evidence="3 4">
    <name type="scientific">Nocardioides kribbensis</name>
    <dbReference type="NCBI Taxonomy" id="305517"/>
    <lineage>
        <taxon>Bacteria</taxon>
        <taxon>Bacillati</taxon>
        <taxon>Actinomycetota</taxon>
        <taxon>Actinomycetes</taxon>
        <taxon>Propionibacteriales</taxon>
        <taxon>Nocardioidaceae</taxon>
        <taxon>Nocardioides</taxon>
    </lineage>
</organism>
<keyword evidence="2" id="KW-0812">Transmembrane</keyword>
<feature type="transmembrane region" description="Helical" evidence="2">
    <location>
        <begin position="814"/>
        <end position="833"/>
    </location>
</feature>
<feature type="transmembrane region" description="Helical" evidence="2">
    <location>
        <begin position="785"/>
        <end position="802"/>
    </location>
</feature>
<feature type="region of interest" description="Disordered" evidence="1">
    <location>
        <begin position="384"/>
        <end position="414"/>
    </location>
</feature>
<feature type="region of interest" description="Disordered" evidence="1">
    <location>
        <begin position="93"/>
        <end position="123"/>
    </location>
</feature>
<keyword evidence="4" id="KW-1185">Reference proteome</keyword>
<feature type="transmembrane region" description="Helical" evidence="2">
    <location>
        <begin position="416"/>
        <end position="436"/>
    </location>
</feature>
<feature type="transmembrane region" description="Helical" evidence="2">
    <location>
        <begin position="247"/>
        <end position="265"/>
    </location>
</feature>
<feature type="transmembrane region" description="Helical" evidence="2">
    <location>
        <begin position="761"/>
        <end position="779"/>
    </location>
</feature>
<evidence type="ECO:0000256" key="2">
    <source>
        <dbReference type="SAM" id="Phobius"/>
    </source>
</evidence>
<evidence type="ECO:0000256" key="1">
    <source>
        <dbReference type="SAM" id="MobiDB-lite"/>
    </source>
</evidence>
<feature type="transmembrane region" description="Helical" evidence="2">
    <location>
        <begin position="271"/>
        <end position="288"/>
    </location>
</feature>
<feature type="transmembrane region" description="Helical" evidence="2">
    <location>
        <begin position="194"/>
        <end position="214"/>
    </location>
</feature>
<feature type="transmembrane region" description="Helical" evidence="2">
    <location>
        <begin position="889"/>
        <end position="906"/>
    </location>
</feature>
<feature type="transmembrane region" description="Helical" evidence="2">
    <location>
        <begin position="734"/>
        <end position="754"/>
    </location>
</feature>
<reference evidence="3 4" key="1">
    <citation type="submission" date="2024-02" db="EMBL/GenBank/DDBJ databases">
        <title>Full genome sequence of Nocardioides kribbensis.</title>
        <authorList>
            <person name="Poletto B.L."/>
            <person name="Silva G."/>
            <person name="Galante D."/>
            <person name="Campos K.R."/>
            <person name="Santos M.B.N."/>
            <person name="Sacchi C.T."/>
        </authorList>
    </citation>
    <scope>NUCLEOTIDE SEQUENCE [LARGE SCALE GENOMIC DNA]</scope>
    <source>
        <strain evidence="3 4">O4R</strain>
    </source>
</reference>
<feature type="transmembrane region" description="Helical" evidence="2">
    <location>
        <begin position="560"/>
        <end position="593"/>
    </location>
</feature>
<feature type="transmembrane region" description="Helical" evidence="2">
    <location>
        <begin position="863"/>
        <end position="883"/>
    </location>
</feature>
<feature type="compositionally biased region" description="Basic and acidic residues" evidence="1">
    <location>
        <begin position="398"/>
        <end position="407"/>
    </location>
</feature>
<name>A0ABV1P2A2_9ACTN</name>
<protein>
    <recommendedName>
        <fullName evidence="5">DUF2157 domain-containing protein</fullName>
    </recommendedName>
</protein>
<proteinExistence type="predicted"/>
<feature type="transmembrane region" description="Helical" evidence="2">
    <location>
        <begin position="621"/>
        <end position="646"/>
    </location>
</feature>
<dbReference type="RefSeq" id="WP_349805308.1">
    <property type="nucleotide sequence ID" value="NZ_JBEGDP010000023.1"/>
</dbReference>
<evidence type="ECO:0000313" key="3">
    <source>
        <dbReference type="EMBL" id="MEQ7848893.1"/>
    </source>
</evidence>
<comment type="caution">
    <text evidence="3">The sequence shown here is derived from an EMBL/GenBank/DDBJ whole genome shotgun (WGS) entry which is preliminary data.</text>
</comment>
<dbReference type="Proteomes" id="UP001482520">
    <property type="component" value="Unassembled WGS sequence"/>
</dbReference>
<dbReference type="InterPro" id="IPR058062">
    <property type="entry name" value="SCO7613_C"/>
</dbReference>
<keyword evidence="2" id="KW-0472">Membrane</keyword>
<feature type="transmembrane region" description="Helical" evidence="2">
    <location>
        <begin position="300"/>
        <end position="321"/>
    </location>
</feature>
<feature type="compositionally biased region" description="Basic and acidic residues" evidence="1">
    <location>
        <begin position="103"/>
        <end position="119"/>
    </location>
</feature>
<sequence>MLRYADPTVCPDCRAPLPPAPAVCPRCDLPLRGPVAADLLSTLTRADLLLERLRAEAPVLVGATGASAAGGAVDGGRAGSPAGREAGAAGRAGLLDGVGPLPRADRADTVPGGTDERATGRATGRGLPAWSVPRLLLGLGALCLLVAAVVFLAVTWSALGVGGRTLTLLGLTVAAGVTADRLARRGLRVGAESLTVVALGLVVLDAVGALSAGWLGTVGLAGALLACGAALLAGGVVVVLARTDLVAAQLAVPVGLGLVGGALLADGGDPRLVGALLVLAHAAVRTALRLLPGEPVPARALPGAALVGATAWWGLLLLASLGEAADHASLTGLWTTTHGPALLVTAALALLPVVWSSARTTGASTGAPGSVAVPVVSAGGVAPDVGGTSRRGHAGRSAHPDHADHPGHPGHRPTRLHTCVVLAGALASLALVLPALDEGPTGVTLGAGVVCVAWALAARGVPAPWRVAVTVPAVVAAAPVAVTAAVLAAAAVVRLLAVGEPLSRSVGVRLSGELPAPAWLVLPSALALGVLAATLTRPGPRLDGARDLTRTLRAPALRRAAAAVALLAAVLVALTSAPLAGVVLLLCVAGGLLTLPAPGAGAGTGAGTHETRDLRDTDVGLGLLVLAVLAALPSAALGAVAALAALGVSLVAAHRRPAAPSLVVLTAAAGWAAWSGGDAAGLGATTLGPAVVVVVGALALWRARPVVELTALATAVLASVAAGRDGAGSTYDAAAALALHLTLVGALVVAAALLRVERRPAGWLGGALLTAASWVRLADTGVTQPEAYALPAALALLVLGALRLRRDPAASTRSALGGGLLLATVPSLLRVLVDDPVSPRALVLGLACLGLVLLGARLRLAAPLVVGAVVGGVLVLAEAAPWAAQTPQWVLLGLIGTLLTVVGVTWERRLAQVRAGSAYLARLR</sequence>
<keyword evidence="2" id="KW-1133">Transmembrane helix</keyword>
<evidence type="ECO:0000313" key="4">
    <source>
        <dbReference type="Proteomes" id="UP001482520"/>
    </source>
</evidence>